<feature type="transmembrane region" description="Helical" evidence="2">
    <location>
        <begin position="151"/>
        <end position="170"/>
    </location>
</feature>
<dbReference type="PANTHER" id="PTHR35250:SF1">
    <property type="entry name" value="UBIQUINOL-CYTOCHROME-C REDUCTASE COMPLEX ASSEMBLY FACTOR 5"/>
    <property type="match status" value="1"/>
</dbReference>
<name>A0A485M9G4_LYNPA</name>
<keyword evidence="2" id="KW-1133">Transmembrane helix</keyword>
<evidence type="ECO:0008006" key="5">
    <source>
        <dbReference type="Google" id="ProtNLM"/>
    </source>
</evidence>
<organism evidence="3 4">
    <name type="scientific">Lynx pardinus</name>
    <name type="common">Iberian lynx</name>
    <name type="synonym">Felis pardina</name>
    <dbReference type="NCBI Taxonomy" id="191816"/>
    <lineage>
        <taxon>Eukaryota</taxon>
        <taxon>Metazoa</taxon>
        <taxon>Chordata</taxon>
        <taxon>Craniata</taxon>
        <taxon>Vertebrata</taxon>
        <taxon>Euteleostomi</taxon>
        <taxon>Mammalia</taxon>
        <taxon>Eutheria</taxon>
        <taxon>Laurasiatheria</taxon>
        <taxon>Carnivora</taxon>
        <taxon>Feliformia</taxon>
        <taxon>Felidae</taxon>
        <taxon>Felinae</taxon>
        <taxon>Lynx</taxon>
    </lineage>
</organism>
<dbReference type="Proteomes" id="UP000386466">
    <property type="component" value="Unassembled WGS sequence"/>
</dbReference>
<dbReference type="Pfam" id="PF15114">
    <property type="entry name" value="UPF0640"/>
    <property type="match status" value="1"/>
</dbReference>
<dbReference type="PANTHER" id="PTHR35250">
    <property type="entry name" value="SMALL INTEGRAL MEMBRANE PROTEIN 4"/>
    <property type="match status" value="1"/>
</dbReference>
<dbReference type="EMBL" id="CAAGRJ010000168">
    <property type="protein sequence ID" value="VFV17450.1"/>
    <property type="molecule type" value="Genomic_DNA"/>
</dbReference>
<keyword evidence="2" id="KW-0472">Membrane</keyword>
<proteinExistence type="predicted"/>
<feature type="region of interest" description="Disordered" evidence="1">
    <location>
        <begin position="1"/>
        <end position="47"/>
    </location>
</feature>
<accession>A0A485M9G4</accession>
<evidence type="ECO:0000313" key="4">
    <source>
        <dbReference type="Proteomes" id="UP000386466"/>
    </source>
</evidence>
<dbReference type="InterPro" id="IPR028183">
    <property type="entry name" value="UQCC5"/>
</dbReference>
<keyword evidence="4" id="KW-1185">Reference proteome</keyword>
<evidence type="ECO:0000256" key="2">
    <source>
        <dbReference type="SAM" id="Phobius"/>
    </source>
</evidence>
<evidence type="ECO:0000313" key="3">
    <source>
        <dbReference type="EMBL" id="VFV17450.1"/>
    </source>
</evidence>
<protein>
    <recommendedName>
        <fullName evidence="5">Small integral membrane protein 4</fullName>
    </recommendedName>
</protein>
<gene>
    <name evidence="3" type="ORF">LYPA_23C015243</name>
</gene>
<dbReference type="AlphaFoldDB" id="A0A485M9G4"/>
<reference evidence="3 4" key="1">
    <citation type="submission" date="2019-01" db="EMBL/GenBank/DDBJ databases">
        <authorList>
            <person name="Alioto T."/>
            <person name="Alioto T."/>
        </authorList>
    </citation>
    <scope>NUCLEOTIDE SEQUENCE [LARGE SCALE GENOMIC DNA]</scope>
</reference>
<evidence type="ECO:0000256" key="1">
    <source>
        <dbReference type="SAM" id="MobiDB-lite"/>
    </source>
</evidence>
<sequence length="209" mass="23174">MAVAKQRVPPPTPSTSLHWGGWGGAGWTPRGRPRPLGPPRLQSPGACASSLRLGSTLRSTRTLPQSDWRVLAPHRTLIGGAAQSLGPGVRAQLLQLRACLEVAQASRGARLQQGAPVQELNPCPRPGSGMFSRAQVKRILQRVPGKQRLGVYRFLPFFFVLGGTMEWIMIKLRVGQETFYDVYRRKASERQYQRRLENASETELQPSIK</sequence>
<keyword evidence="2" id="KW-0812">Transmembrane</keyword>